<dbReference type="Proteomes" id="UP000568839">
    <property type="component" value="Unassembled WGS sequence"/>
</dbReference>
<keyword evidence="3" id="KW-1185">Reference proteome</keyword>
<keyword evidence="1" id="KW-1133">Transmembrane helix</keyword>
<gene>
    <name evidence="2" type="ORF">HNR44_001417</name>
</gene>
<keyword evidence="1" id="KW-0472">Membrane</keyword>
<sequence>MLQSKRVMTWAGTAVVYLALVIIGYYSFTGIM</sequence>
<feature type="transmembrane region" description="Helical" evidence="1">
    <location>
        <begin position="7"/>
        <end position="28"/>
    </location>
</feature>
<evidence type="ECO:0000313" key="2">
    <source>
        <dbReference type="EMBL" id="MBB6449468.1"/>
    </source>
</evidence>
<name>A0A841Q163_9BACL</name>
<dbReference type="AlphaFoldDB" id="A0A841Q163"/>
<comment type="caution">
    <text evidence="2">The sequence shown here is derived from an EMBL/GenBank/DDBJ whole genome shotgun (WGS) entry which is preliminary data.</text>
</comment>
<protein>
    <submittedName>
        <fullName evidence="2">Uncharacterized protein</fullName>
    </submittedName>
</protein>
<keyword evidence="1" id="KW-0812">Transmembrane</keyword>
<dbReference type="EMBL" id="JACHHJ010000001">
    <property type="protein sequence ID" value="MBB6449468.1"/>
    <property type="molecule type" value="Genomic_DNA"/>
</dbReference>
<organism evidence="2 3">
    <name type="scientific">Geomicrobium halophilum</name>
    <dbReference type="NCBI Taxonomy" id="549000"/>
    <lineage>
        <taxon>Bacteria</taxon>
        <taxon>Bacillati</taxon>
        <taxon>Bacillota</taxon>
        <taxon>Bacilli</taxon>
        <taxon>Bacillales</taxon>
        <taxon>Geomicrobium</taxon>
    </lineage>
</organism>
<evidence type="ECO:0000256" key="1">
    <source>
        <dbReference type="SAM" id="Phobius"/>
    </source>
</evidence>
<proteinExistence type="predicted"/>
<accession>A0A841Q163</accession>
<evidence type="ECO:0000313" key="3">
    <source>
        <dbReference type="Proteomes" id="UP000568839"/>
    </source>
</evidence>
<reference evidence="2 3" key="1">
    <citation type="submission" date="2020-08" db="EMBL/GenBank/DDBJ databases">
        <title>Genomic Encyclopedia of Type Strains, Phase IV (KMG-IV): sequencing the most valuable type-strain genomes for metagenomic binning, comparative biology and taxonomic classification.</title>
        <authorList>
            <person name="Goeker M."/>
        </authorList>
    </citation>
    <scope>NUCLEOTIDE SEQUENCE [LARGE SCALE GENOMIC DNA]</scope>
    <source>
        <strain evidence="2 3">DSM 21769</strain>
    </source>
</reference>